<dbReference type="SUPFAM" id="SSF52540">
    <property type="entry name" value="P-loop containing nucleoside triphosphate hydrolases"/>
    <property type="match status" value="1"/>
</dbReference>
<dbReference type="PANTHER" id="PTHR43394">
    <property type="entry name" value="ATP-DEPENDENT PERMEASE MDL1, MITOCHONDRIAL"/>
    <property type="match status" value="1"/>
</dbReference>
<feature type="transmembrane region" description="Helical" evidence="5">
    <location>
        <begin position="137"/>
        <end position="156"/>
    </location>
</feature>
<accession>A0A927R1R9</accession>
<dbReference type="Pfam" id="PF00664">
    <property type="entry name" value="ABC_membrane"/>
    <property type="match status" value="1"/>
</dbReference>
<gene>
    <name evidence="8" type="ORF">H4W31_005656</name>
</gene>
<dbReference type="InterPro" id="IPR036640">
    <property type="entry name" value="ABC1_TM_sf"/>
</dbReference>
<evidence type="ECO:0000313" key="9">
    <source>
        <dbReference type="Proteomes" id="UP000649753"/>
    </source>
</evidence>
<dbReference type="Proteomes" id="UP000649753">
    <property type="component" value="Unassembled WGS sequence"/>
</dbReference>
<dbReference type="InterPro" id="IPR039421">
    <property type="entry name" value="Type_1_exporter"/>
</dbReference>
<evidence type="ECO:0000256" key="3">
    <source>
        <dbReference type="ARBA" id="ARBA00022989"/>
    </source>
</evidence>
<dbReference type="InterPro" id="IPR011527">
    <property type="entry name" value="ABC1_TM_dom"/>
</dbReference>
<evidence type="ECO:0000256" key="5">
    <source>
        <dbReference type="SAM" id="Phobius"/>
    </source>
</evidence>
<dbReference type="InterPro" id="IPR027417">
    <property type="entry name" value="P-loop_NTPase"/>
</dbReference>
<dbReference type="GO" id="GO:0005524">
    <property type="term" value="F:ATP binding"/>
    <property type="evidence" value="ECO:0007669"/>
    <property type="project" value="UniProtKB-KW"/>
</dbReference>
<dbReference type="PROSITE" id="PS50929">
    <property type="entry name" value="ABC_TM1F"/>
    <property type="match status" value="1"/>
</dbReference>
<evidence type="ECO:0000256" key="4">
    <source>
        <dbReference type="ARBA" id="ARBA00023136"/>
    </source>
</evidence>
<dbReference type="RefSeq" id="WP_192769378.1">
    <property type="nucleotide sequence ID" value="NZ_JADBEB010000001.1"/>
</dbReference>
<evidence type="ECO:0000259" key="6">
    <source>
        <dbReference type="PROSITE" id="PS50893"/>
    </source>
</evidence>
<dbReference type="GO" id="GO:0005886">
    <property type="term" value="C:plasma membrane"/>
    <property type="evidence" value="ECO:0007669"/>
    <property type="project" value="UniProtKB-SubCell"/>
</dbReference>
<protein>
    <submittedName>
        <fullName evidence="8">ABC transport system ATP-binding protein</fullName>
    </submittedName>
</protein>
<dbReference type="EMBL" id="JADBEB010000001">
    <property type="protein sequence ID" value="MBE1490018.1"/>
    <property type="molecule type" value="Genomic_DNA"/>
</dbReference>
<feature type="transmembrane region" description="Helical" evidence="5">
    <location>
        <begin position="60"/>
        <end position="78"/>
    </location>
</feature>
<sequence>MTTGSPSARTVLVGAITGQTRHVAASAALSAGHQAGEALIPVLIGVVIDRAVGRGGIADLIGWIGVLAGMFAVLSVSFRLSARTGERAVEQAAHQLRIALTRRILDHRGGSEAGQLPGALVSIATGDADRVGTVNRALPVGIGALTGLLVGGAALLVVSVPLGLLVLIGAPLLLWLAHLLGRPLERRSHAEQERAAYASGVAADLVAGLRVLKGLGAAPAAANRYRRTSQDSLAATIRAARAQAWYDGTILAVTGLFVAAVGLLGGRLAAQGELTVGQLVAAVGLALFLLGPLSTFGWVNAEFAQGRASAARIASVLGAPQATPDGTGRPATPVRGRIDLRDVRSGTLRGVSLHSAPGELLGIVATDPAVAADLLRCLGRDVDPDTGTVELDGVALHTLDPAHLRAAILVAPHDADLFEGSVLDNVGAAAPAGGDVTRPMAAADVDELVRTLPQGVDTPLAERGRSLSGGQRQRVALARALAAEAPVLVLHDPTTAVDAATEARIAAGLRSLRQDRTTLLVTTSPALLSITDRVVLVDEGTVRAEGSHPDLVRDHADYRASVLT</sequence>
<dbReference type="GO" id="GO:0016887">
    <property type="term" value="F:ATP hydrolysis activity"/>
    <property type="evidence" value="ECO:0007669"/>
    <property type="project" value="InterPro"/>
</dbReference>
<dbReference type="PANTHER" id="PTHR43394:SF1">
    <property type="entry name" value="ATP-BINDING CASSETTE SUB-FAMILY B MEMBER 10, MITOCHONDRIAL"/>
    <property type="match status" value="1"/>
</dbReference>
<dbReference type="CDD" id="cd07346">
    <property type="entry name" value="ABC_6TM_exporters"/>
    <property type="match status" value="1"/>
</dbReference>
<organism evidence="8 9">
    <name type="scientific">Plantactinospora soyae</name>
    <dbReference type="NCBI Taxonomy" id="1544732"/>
    <lineage>
        <taxon>Bacteria</taxon>
        <taxon>Bacillati</taxon>
        <taxon>Actinomycetota</taxon>
        <taxon>Actinomycetes</taxon>
        <taxon>Micromonosporales</taxon>
        <taxon>Micromonosporaceae</taxon>
        <taxon>Plantactinospora</taxon>
    </lineage>
</organism>
<evidence type="ECO:0000256" key="2">
    <source>
        <dbReference type="ARBA" id="ARBA00022692"/>
    </source>
</evidence>
<feature type="transmembrane region" description="Helical" evidence="5">
    <location>
        <begin position="248"/>
        <end position="270"/>
    </location>
</feature>
<feature type="transmembrane region" description="Helical" evidence="5">
    <location>
        <begin position="162"/>
        <end position="180"/>
    </location>
</feature>
<dbReference type="Gene3D" id="3.40.50.300">
    <property type="entry name" value="P-loop containing nucleotide triphosphate hydrolases"/>
    <property type="match status" value="1"/>
</dbReference>
<dbReference type="SUPFAM" id="SSF90123">
    <property type="entry name" value="ABC transporter transmembrane region"/>
    <property type="match status" value="1"/>
</dbReference>
<keyword evidence="8" id="KW-0067">ATP-binding</keyword>
<dbReference type="PROSITE" id="PS00211">
    <property type="entry name" value="ABC_TRANSPORTER_1"/>
    <property type="match status" value="1"/>
</dbReference>
<dbReference type="AlphaFoldDB" id="A0A927R1R9"/>
<feature type="domain" description="ABC transmembrane type-1" evidence="7">
    <location>
        <begin position="24"/>
        <end position="305"/>
    </location>
</feature>
<keyword evidence="8" id="KW-0547">Nucleotide-binding</keyword>
<evidence type="ECO:0000259" key="7">
    <source>
        <dbReference type="PROSITE" id="PS50929"/>
    </source>
</evidence>
<keyword evidence="2 5" id="KW-0812">Transmembrane</keyword>
<proteinExistence type="predicted"/>
<dbReference type="GO" id="GO:0015421">
    <property type="term" value="F:ABC-type oligopeptide transporter activity"/>
    <property type="evidence" value="ECO:0007669"/>
    <property type="project" value="TreeGrafter"/>
</dbReference>
<keyword evidence="9" id="KW-1185">Reference proteome</keyword>
<comment type="caution">
    <text evidence="8">The sequence shown here is derived from an EMBL/GenBank/DDBJ whole genome shotgun (WGS) entry which is preliminary data.</text>
</comment>
<evidence type="ECO:0000313" key="8">
    <source>
        <dbReference type="EMBL" id="MBE1490018.1"/>
    </source>
</evidence>
<comment type="subcellular location">
    <subcellularLocation>
        <location evidence="1">Cell membrane</location>
        <topology evidence="1">Multi-pass membrane protein</topology>
    </subcellularLocation>
</comment>
<evidence type="ECO:0000256" key="1">
    <source>
        <dbReference type="ARBA" id="ARBA00004651"/>
    </source>
</evidence>
<dbReference type="Gene3D" id="1.20.1560.10">
    <property type="entry name" value="ABC transporter type 1, transmembrane domain"/>
    <property type="match status" value="1"/>
</dbReference>
<feature type="domain" description="ABC transporter" evidence="6">
    <location>
        <begin position="311"/>
        <end position="564"/>
    </location>
</feature>
<keyword evidence="3 5" id="KW-1133">Transmembrane helix</keyword>
<name>A0A927R1R9_9ACTN</name>
<dbReference type="PROSITE" id="PS50893">
    <property type="entry name" value="ABC_TRANSPORTER_2"/>
    <property type="match status" value="1"/>
</dbReference>
<dbReference type="InterPro" id="IPR017871">
    <property type="entry name" value="ABC_transporter-like_CS"/>
</dbReference>
<feature type="transmembrane region" description="Helical" evidence="5">
    <location>
        <begin position="276"/>
        <end position="299"/>
    </location>
</feature>
<dbReference type="Pfam" id="PF00005">
    <property type="entry name" value="ABC_tran"/>
    <property type="match status" value="1"/>
</dbReference>
<keyword evidence="4 5" id="KW-0472">Membrane</keyword>
<reference evidence="8" key="1">
    <citation type="submission" date="2020-10" db="EMBL/GenBank/DDBJ databases">
        <title>Sequencing the genomes of 1000 actinobacteria strains.</title>
        <authorList>
            <person name="Klenk H.-P."/>
        </authorList>
    </citation>
    <scope>NUCLEOTIDE SEQUENCE</scope>
    <source>
        <strain evidence="8">DSM 46832</strain>
    </source>
</reference>
<dbReference type="InterPro" id="IPR003439">
    <property type="entry name" value="ABC_transporter-like_ATP-bd"/>
</dbReference>